<organism evidence="2 3">
    <name type="scientific">Flavobacterium hercynium</name>
    <dbReference type="NCBI Taxonomy" id="387094"/>
    <lineage>
        <taxon>Bacteria</taxon>
        <taxon>Pseudomonadati</taxon>
        <taxon>Bacteroidota</taxon>
        <taxon>Flavobacteriia</taxon>
        <taxon>Flavobacteriales</taxon>
        <taxon>Flavobacteriaceae</taxon>
        <taxon>Flavobacterium</taxon>
    </lineage>
</organism>
<keyword evidence="3" id="KW-1185">Reference proteome</keyword>
<sequence length="264" mass="30269">MTRNTILAAFLILSSILFQNCGNKNEQTTQQTTEPQPEISSVKTDTITTEKVEEKNLPYTITVETIDSTAYHSAKGKNSDKGNNLVKITDFKEAKKLLKGIVDFNENDKDNIQAVTAIHFRNGKKIGNSNDFDYYYFVAYYPEEDILLCEGGHTTDVSFNLTNGKETEETGNPDEIRFSPQNKVRLNGHFGGQECYSYFIEKKINNEYTKIIQLDEEFEKLTKIWLCTIGNSFWTDEETLYLTETDGYAENSVNIKYFKIKIIQ</sequence>
<evidence type="ECO:0000256" key="1">
    <source>
        <dbReference type="SAM" id="SignalP"/>
    </source>
</evidence>
<evidence type="ECO:0000313" key="2">
    <source>
        <dbReference type="EMBL" id="OXA96097.1"/>
    </source>
</evidence>
<feature type="signal peptide" evidence="1">
    <location>
        <begin position="1"/>
        <end position="19"/>
    </location>
</feature>
<dbReference type="Proteomes" id="UP000198345">
    <property type="component" value="Unassembled WGS sequence"/>
</dbReference>
<evidence type="ECO:0008006" key="4">
    <source>
        <dbReference type="Google" id="ProtNLM"/>
    </source>
</evidence>
<dbReference type="OrthoDB" id="5984340at2"/>
<feature type="chain" id="PRO_5012375486" description="Lipoprotein" evidence="1">
    <location>
        <begin position="20"/>
        <end position="264"/>
    </location>
</feature>
<evidence type="ECO:0000313" key="3">
    <source>
        <dbReference type="Proteomes" id="UP000198345"/>
    </source>
</evidence>
<gene>
    <name evidence="2" type="ORF">B0A66_00510</name>
</gene>
<proteinExistence type="predicted"/>
<dbReference type="AlphaFoldDB" id="A0A226HPA0"/>
<protein>
    <recommendedName>
        <fullName evidence="4">Lipoprotein</fullName>
    </recommendedName>
</protein>
<dbReference type="EMBL" id="MUGW01000002">
    <property type="protein sequence ID" value="OXA96097.1"/>
    <property type="molecule type" value="Genomic_DNA"/>
</dbReference>
<accession>A0A226HPA0</accession>
<comment type="caution">
    <text evidence="2">The sequence shown here is derived from an EMBL/GenBank/DDBJ whole genome shotgun (WGS) entry which is preliminary data.</text>
</comment>
<reference evidence="2 3" key="1">
    <citation type="submission" date="2016-11" db="EMBL/GenBank/DDBJ databases">
        <title>Whole genomes of Flavobacteriaceae.</title>
        <authorList>
            <person name="Stine C."/>
            <person name="Li C."/>
            <person name="Tadesse D."/>
        </authorList>
    </citation>
    <scope>NUCLEOTIDE SEQUENCE [LARGE SCALE GENOMIC DNA]</scope>
    <source>
        <strain evidence="2 3">DSM 18292</strain>
    </source>
</reference>
<keyword evidence="1" id="KW-0732">Signal</keyword>
<name>A0A226HPA0_9FLAO</name>
<dbReference type="RefSeq" id="WP_089047893.1">
    <property type="nucleotide sequence ID" value="NZ_FXTV01000001.1"/>
</dbReference>